<evidence type="ECO:0000313" key="2">
    <source>
        <dbReference type="Proteomes" id="UP001359485"/>
    </source>
</evidence>
<reference evidence="1 2" key="1">
    <citation type="submission" date="2023-09" db="EMBL/GenBank/DDBJ databases">
        <title>Genomes of two closely related lineages of the louse Polyplax serrata with different host specificities.</title>
        <authorList>
            <person name="Martinu J."/>
            <person name="Tarabai H."/>
            <person name="Stefka J."/>
            <person name="Hypsa V."/>
        </authorList>
    </citation>
    <scope>NUCLEOTIDE SEQUENCE [LARGE SCALE GENOMIC DNA]</scope>
    <source>
        <strain evidence="1">98ZLc_SE</strain>
    </source>
</reference>
<protein>
    <submittedName>
        <fullName evidence="1">Uncharacterized protein</fullName>
    </submittedName>
</protein>
<proteinExistence type="predicted"/>
<name>A0ABR1BDD3_POLSC</name>
<dbReference type="Proteomes" id="UP001359485">
    <property type="component" value="Unassembled WGS sequence"/>
</dbReference>
<gene>
    <name evidence="1" type="ORF">RUM44_008798</name>
</gene>
<dbReference type="EMBL" id="JAWJWF010000002">
    <property type="protein sequence ID" value="KAK6638369.1"/>
    <property type="molecule type" value="Genomic_DNA"/>
</dbReference>
<comment type="caution">
    <text evidence="1">The sequence shown here is derived from an EMBL/GenBank/DDBJ whole genome shotgun (WGS) entry which is preliminary data.</text>
</comment>
<accession>A0ABR1BDD3</accession>
<organism evidence="1 2">
    <name type="scientific">Polyplax serrata</name>
    <name type="common">Common mouse louse</name>
    <dbReference type="NCBI Taxonomy" id="468196"/>
    <lineage>
        <taxon>Eukaryota</taxon>
        <taxon>Metazoa</taxon>
        <taxon>Ecdysozoa</taxon>
        <taxon>Arthropoda</taxon>
        <taxon>Hexapoda</taxon>
        <taxon>Insecta</taxon>
        <taxon>Pterygota</taxon>
        <taxon>Neoptera</taxon>
        <taxon>Paraneoptera</taxon>
        <taxon>Psocodea</taxon>
        <taxon>Troctomorpha</taxon>
        <taxon>Phthiraptera</taxon>
        <taxon>Anoplura</taxon>
        <taxon>Polyplacidae</taxon>
        <taxon>Polyplax</taxon>
    </lineage>
</organism>
<sequence length="123" mass="13693">MQCHEMRYAGLQLLTSQGDSKAIKMEKEVIHSGHFMVSHFEAEAQDDEYEVAVPVPEMQQDPDAATPQSNDLQVFNVNKAHKTAVSGQLAIETSLTKLFQCMSLAYRYDVTGFLSLHQNTTGS</sequence>
<keyword evidence="2" id="KW-1185">Reference proteome</keyword>
<evidence type="ECO:0000313" key="1">
    <source>
        <dbReference type="EMBL" id="KAK6638369.1"/>
    </source>
</evidence>